<gene>
    <name evidence="13" type="ORF">HELGO_WM38211</name>
</gene>
<name>A0A6S6SQP8_9BACT</name>
<comment type="catalytic activity">
    <reaction evidence="11">
        <text>FMN + ATP + H(+) = FAD + diphosphate</text>
        <dbReference type="Rhea" id="RHEA:17237"/>
        <dbReference type="ChEBI" id="CHEBI:15378"/>
        <dbReference type="ChEBI" id="CHEBI:30616"/>
        <dbReference type="ChEBI" id="CHEBI:33019"/>
        <dbReference type="ChEBI" id="CHEBI:57692"/>
        <dbReference type="ChEBI" id="CHEBI:58210"/>
        <dbReference type="EC" id="2.7.7.2"/>
    </reaction>
</comment>
<evidence type="ECO:0000256" key="8">
    <source>
        <dbReference type="ARBA" id="ARBA00022827"/>
    </source>
</evidence>
<keyword evidence="4" id="KW-0288">FMN</keyword>
<dbReference type="PANTHER" id="PTHR22749">
    <property type="entry name" value="RIBOFLAVIN KINASE/FMN ADENYLYLTRANSFERASE"/>
    <property type="match status" value="1"/>
</dbReference>
<dbReference type="GO" id="GO:0006747">
    <property type="term" value="P:FAD biosynthetic process"/>
    <property type="evidence" value="ECO:0007669"/>
    <property type="project" value="UniProtKB-UniPathway"/>
</dbReference>
<reference evidence="13" key="1">
    <citation type="submission" date="2020-01" db="EMBL/GenBank/DDBJ databases">
        <authorList>
            <person name="Meier V. D."/>
            <person name="Meier V D."/>
        </authorList>
    </citation>
    <scope>NUCLEOTIDE SEQUENCE</scope>
    <source>
        <strain evidence="13">HLG_WM_MAG_03</strain>
    </source>
</reference>
<dbReference type="InterPro" id="IPR015865">
    <property type="entry name" value="Riboflavin_kinase_bac/euk"/>
</dbReference>
<accession>A0A6S6SQP8</accession>
<evidence type="ECO:0000256" key="4">
    <source>
        <dbReference type="ARBA" id="ARBA00022643"/>
    </source>
</evidence>
<evidence type="ECO:0000256" key="6">
    <source>
        <dbReference type="ARBA" id="ARBA00022695"/>
    </source>
</evidence>
<evidence type="ECO:0000256" key="11">
    <source>
        <dbReference type="ARBA" id="ARBA00049494"/>
    </source>
</evidence>
<dbReference type="Gene3D" id="3.40.50.620">
    <property type="entry name" value="HUPs"/>
    <property type="match status" value="2"/>
</dbReference>
<dbReference type="Gene3D" id="2.40.30.30">
    <property type="entry name" value="Riboflavin kinase-like"/>
    <property type="match status" value="1"/>
</dbReference>
<dbReference type="InterPro" id="IPR014729">
    <property type="entry name" value="Rossmann-like_a/b/a_fold"/>
</dbReference>
<dbReference type="GO" id="GO:0009398">
    <property type="term" value="P:FMN biosynthetic process"/>
    <property type="evidence" value="ECO:0007669"/>
    <property type="project" value="TreeGrafter"/>
</dbReference>
<keyword evidence="8" id="KW-0274">FAD</keyword>
<evidence type="ECO:0000256" key="1">
    <source>
        <dbReference type="ARBA" id="ARBA00004726"/>
    </source>
</evidence>
<keyword evidence="3" id="KW-0285">Flavoprotein</keyword>
<dbReference type="EC" id="2.7.7.2" evidence="13"/>
<evidence type="ECO:0000256" key="5">
    <source>
        <dbReference type="ARBA" id="ARBA00022679"/>
    </source>
</evidence>
<keyword evidence="13" id="KW-0418">Kinase</keyword>
<evidence type="ECO:0000256" key="3">
    <source>
        <dbReference type="ARBA" id="ARBA00022630"/>
    </source>
</evidence>
<dbReference type="InterPro" id="IPR015864">
    <property type="entry name" value="FAD_synthase"/>
</dbReference>
<evidence type="ECO:0000256" key="2">
    <source>
        <dbReference type="ARBA" id="ARBA00010214"/>
    </source>
</evidence>
<dbReference type="GO" id="GO:0009231">
    <property type="term" value="P:riboflavin biosynthetic process"/>
    <property type="evidence" value="ECO:0007669"/>
    <property type="project" value="InterPro"/>
</dbReference>
<evidence type="ECO:0000259" key="12">
    <source>
        <dbReference type="SMART" id="SM00904"/>
    </source>
</evidence>
<organism evidence="13">
    <name type="scientific">uncultured Sulfurovum sp</name>
    <dbReference type="NCBI Taxonomy" id="269237"/>
    <lineage>
        <taxon>Bacteria</taxon>
        <taxon>Pseudomonadati</taxon>
        <taxon>Campylobacterota</taxon>
        <taxon>Epsilonproteobacteria</taxon>
        <taxon>Campylobacterales</taxon>
        <taxon>Sulfurovaceae</taxon>
        <taxon>Sulfurovum</taxon>
        <taxon>environmental samples</taxon>
    </lineage>
</organism>
<dbReference type="PANTHER" id="PTHR22749:SF6">
    <property type="entry name" value="RIBOFLAVIN KINASE"/>
    <property type="match status" value="1"/>
</dbReference>
<dbReference type="InterPro" id="IPR023468">
    <property type="entry name" value="Riboflavin_kinase"/>
</dbReference>
<dbReference type="EMBL" id="CACVAR010000164">
    <property type="protein sequence ID" value="CAA6807300.1"/>
    <property type="molecule type" value="Genomic_DNA"/>
</dbReference>
<protein>
    <submittedName>
        <fullName evidence="13">Riboflavin kinase )</fullName>
        <ecNumber evidence="13">2.7.1.26</ecNumber>
        <ecNumber evidence="13">2.7.7.2</ecNumber>
    </submittedName>
</protein>
<comment type="similarity">
    <text evidence="2">Belongs to the RibF family.</text>
</comment>
<keyword evidence="6 13" id="KW-0548">Nucleotidyltransferase</keyword>
<dbReference type="GO" id="GO:0003919">
    <property type="term" value="F:FMN adenylyltransferase activity"/>
    <property type="evidence" value="ECO:0007669"/>
    <property type="project" value="UniProtKB-EC"/>
</dbReference>
<dbReference type="AlphaFoldDB" id="A0A6S6SQP8"/>
<dbReference type="NCBIfam" id="NF004162">
    <property type="entry name" value="PRK05627.1-5"/>
    <property type="match status" value="1"/>
</dbReference>
<feature type="domain" description="Riboflavin kinase" evidence="12">
    <location>
        <begin position="145"/>
        <end position="265"/>
    </location>
</feature>
<keyword evidence="9" id="KW-0067">ATP-binding</keyword>
<comment type="pathway">
    <text evidence="1">Cofactor biosynthesis; FAD biosynthesis; FAD from FMN: step 1/1.</text>
</comment>
<evidence type="ECO:0000256" key="10">
    <source>
        <dbReference type="ARBA" id="ARBA00047880"/>
    </source>
</evidence>
<dbReference type="SUPFAM" id="SSF82114">
    <property type="entry name" value="Riboflavin kinase-like"/>
    <property type="match status" value="1"/>
</dbReference>
<dbReference type="EC" id="2.7.1.26" evidence="13"/>
<evidence type="ECO:0000256" key="9">
    <source>
        <dbReference type="ARBA" id="ARBA00022840"/>
    </source>
</evidence>
<sequence>MYKNNIKSIAIGSFDGIHLGHKALINQVEAVVIIERNGGYLTPGYKRSLYINQPCFFYHFEYIRGLKAKEFVSKLKTDFPKLEKIVVGYDFGFGYKKEGNVQILKKLFDAEVVVVDEVKSKGISVHSRFIKAEVATGNIELVNQLLDRAYKIDGRVVSGQGLGKNKLVATLNLNVYDYDLPKEGVYATRTKVGNEWLKSVSFIGFRVTTDGSFAIETHVIGKDIGVLKGKVWVEFVAFIRENRKFDSLEALKTQINLDIIQAKSI</sequence>
<dbReference type="Pfam" id="PF01687">
    <property type="entry name" value="Flavokinase"/>
    <property type="match status" value="1"/>
</dbReference>
<evidence type="ECO:0000313" key="13">
    <source>
        <dbReference type="EMBL" id="CAA6807300.1"/>
    </source>
</evidence>
<comment type="catalytic activity">
    <reaction evidence="10">
        <text>riboflavin + ATP = FMN + ADP + H(+)</text>
        <dbReference type="Rhea" id="RHEA:14357"/>
        <dbReference type="ChEBI" id="CHEBI:15378"/>
        <dbReference type="ChEBI" id="CHEBI:30616"/>
        <dbReference type="ChEBI" id="CHEBI:57986"/>
        <dbReference type="ChEBI" id="CHEBI:58210"/>
        <dbReference type="ChEBI" id="CHEBI:456216"/>
        <dbReference type="EC" id="2.7.1.26"/>
    </reaction>
</comment>
<dbReference type="UniPathway" id="UPA00277">
    <property type="reaction ID" value="UER00407"/>
</dbReference>
<dbReference type="SUPFAM" id="SSF52374">
    <property type="entry name" value="Nucleotidylyl transferase"/>
    <property type="match status" value="1"/>
</dbReference>
<dbReference type="SMART" id="SM00904">
    <property type="entry name" value="Flavokinase"/>
    <property type="match status" value="1"/>
</dbReference>
<dbReference type="Pfam" id="PF06574">
    <property type="entry name" value="FAD_syn"/>
    <property type="match status" value="2"/>
</dbReference>
<dbReference type="GO" id="GO:0008531">
    <property type="term" value="F:riboflavin kinase activity"/>
    <property type="evidence" value="ECO:0007669"/>
    <property type="project" value="UniProtKB-EC"/>
</dbReference>
<evidence type="ECO:0000256" key="7">
    <source>
        <dbReference type="ARBA" id="ARBA00022741"/>
    </source>
</evidence>
<keyword evidence="7" id="KW-0547">Nucleotide-binding</keyword>
<dbReference type="GO" id="GO:0005524">
    <property type="term" value="F:ATP binding"/>
    <property type="evidence" value="ECO:0007669"/>
    <property type="project" value="UniProtKB-KW"/>
</dbReference>
<proteinExistence type="inferred from homology"/>
<keyword evidence="5 13" id="KW-0808">Transferase</keyword>
<dbReference type="InterPro" id="IPR023465">
    <property type="entry name" value="Riboflavin_kinase_dom_sf"/>
</dbReference>